<gene>
    <name evidence="2" type="ORF">BC793_15121</name>
</gene>
<evidence type="ECO:0000256" key="1">
    <source>
        <dbReference type="SAM" id="MobiDB-lite"/>
    </source>
</evidence>
<accession>A0A316EXS8</accession>
<feature type="region of interest" description="Disordered" evidence="1">
    <location>
        <begin position="1"/>
        <end position="22"/>
    </location>
</feature>
<dbReference type="InterPro" id="IPR011032">
    <property type="entry name" value="GroES-like_sf"/>
</dbReference>
<evidence type="ECO:0000313" key="3">
    <source>
        <dbReference type="Proteomes" id="UP000245697"/>
    </source>
</evidence>
<protein>
    <recommendedName>
        <fullName evidence="4">Alcohol dehydrogenase-like protein</fullName>
    </recommendedName>
</protein>
<dbReference type="EMBL" id="QGGR01000051">
    <property type="protein sequence ID" value="PWK28047.1"/>
    <property type="molecule type" value="Genomic_DNA"/>
</dbReference>
<keyword evidence="3" id="KW-1185">Reference proteome</keyword>
<dbReference type="Gene3D" id="3.90.180.10">
    <property type="entry name" value="Medium-chain alcohol dehydrogenases, catalytic domain"/>
    <property type="match status" value="1"/>
</dbReference>
<feature type="region of interest" description="Disordered" evidence="1">
    <location>
        <begin position="61"/>
        <end position="82"/>
    </location>
</feature>
<evidence type="ECO:0000313" key="2">
    <source>
        <dbReference type="EMBL" id="PWK28047.1"/>
    </source>
</evidence>
<dbReference type="SUPFAM" id="SSF50129">
    <property type="entry name" value="GroES-like"/>
    <property type="match status" value="1"/>
</dbReference>
<comment type="caution">
    <text evidence="2">The sequence shown here is derived from an EMBL/GenBank/DDBJ whole genome shotgun (WGS) entry which is preliminary data.</text>
</comment>
<evidence type="ECO:0008006" key="4">
    <source>
        <dbReference type="Google" id="ProtNLM"/>
    </source>
</evidence>
<organism evidence="2 3">
    <name type="scientific">Actinoplanes xinjiangensis</name>
    <dbReference type="NCBI Taxonomy" id="512350"/>
    <lineage>
        <taxon>Bacteria</taxon>
        <taxon>Bacillati</taxon>
        <taxon>Actinomycetota</taxon>
        <taxon>Actinomycetes</taxon>
        <taxon>Micromonosporales</taxon>
        <taxon>Micromonosporaceae</taxon>
        <taxon>Actinoplanes</taxon>
    </lineage>
</organism>
<name>A0A316EXS8_9ACTN</name>
<sequence length="82" mass="8586">MRALTVEPHKADSARISDVPDPTPGVGELLMQGLALGVCGTDREIAAGEYGWAPLRSARVHGSAPAPIGRRDPIQKVATEVT</sequence>
<dbReference type="Proteomes" id="UP000245697">
    <property type="component" value="Unassembled WGS sequence"/>
</dbReference>
<reference evidence="2 3" key="1">
    <citation type="submission" date="2018-05" db="EMBL/GenBank/DDBJ databases">
        <title>Genomic Encyclopedia of Archaeal and Bacterial Type Strains, Phase II (KMG-II): from individual species to whole genera.</title>
        <authorList>
            <person name="Goeker M."/>
        </authorList>
    </citation>
    <scope>NUCLEOTIDE SEQUENCE [LARGE SCALE GENOMIC DNA]</scope>
    <source>
        <strain evidence="2 3">DSM 45184</strain>
    </source>
</reference>
<dbReference type="AlphaFoldDB" id="A0A316EXS8"/>
<proteinExistence type="predicted"/>